<dbReference type="GO" id="GO:0004315">
    <property type="term" value="F:3-oxoacyl-[acyl-carrier-protein] synthase activity"/>
    <property type="evidence" value="ECO:0007669"/>
    <property type="project" value="TreeGrafter"/>
</dbReference>
<reference evidence="8" key="1">
    <citation type="submission" date="2019-02" db="EMBL/GenBank/DDBJ databases">
        <authorList>
            <person name="Gruber-Vodicka R. H."/>
            <person name="Seah K. B. B."/>
        </authorList>
    </citation>
    <scope>NUCLEOTIDE SEQUENCE</scope>
    <source>
        <strain evidence="6">BECK_BZ163</strain>
        <strain evidence="8">BECK_BZ164</strain>
        <strain evidence="7">BECK_BZ165</strain>
    </source>
</reference>
<dbReference type="EMBL" id="CAADEZ010000030">
    <property type="protein sequence ID" value="VFJ45911.1"/>
    <property type="molecule type" value="Genomic_DNA"/>
</dbReference>
<dbReference type="PANTHER" id="PTHR11712:SF336">
    <property type="entry name" value="3-OXOACYL-[ACYL-CARRIER-PROTEIN] SYNTHASE, MITOCHONDRIAL"/>
    <property type="match status" value="1"/>
</dbReference>
<evidence type="ECO:0000313" key="7">
    <source>
        <dbReference type="EMBL" id="VFJ46016.1"/>
    </source>
</evidence>
<accession>A0A450VQJ0</accession>
<feature type="domain" description="Ketosynthase family 3 (KS3)" evidence="5">
    <location>
        <begin position="1"/>
        <end position="414"/>
    </location>
</feature>
<evidence type="ECO:0000313" key="8">
    <source>
        <dbReference type="EMBL" id="VFK07038.1"/>
    </source>
</evidence>
<dbReference type="InterPro" id="IPR020841">
    <property type="entry name" value="PKS_Beta-ketoAc_synthase_dom"/>
</dbReference>
<dbReference type="InterPro" id="IPR014030">
    <property type="entry name" value="Ketoacyl_synth_N"/>
</dbReference>
<name>A0A450VQJ0_9GAMM</name>
<gene>
    <name evidence="6" type="ORF">BECKFM1743A_GA0114220_100303</name>
    <name evidence="8" type="ORF">BECKFM1743B_GA0114221_100303</name>
    <name evidence="7" type="ORF">BECKFM1743C_GA0114222_100333</name>
</gene>
<dbReference type="SMART" id="SM00825">
    <property type="entry name" value="PKS_KS"/>
    <property type="match status" value="1"/>
</dbReference>
<dbReference type="Pfam" id="PF00109">
    <property type="entry name" value="ketoacyl-synt"/>
    <property type="match status" value="1"/>
</dbReference>
<evidence type="ECO:0000256" key="4">
    <source>
        <dbReference type="RuleBase" id="RU003694"/>
    </source>
</evidence>
<evidence type="ECO:0000256" key="3">
    <source>
        <dbReference type="ARBA" id="ARBA00022679"/>
    </source>
</evidence>
<dbReference type="GO" id="GO:0006633">
    <property type="term" value="P:fatty acid biosynthetic process"/>
    <property type="evidence" value="ECO:0007669"/>
    <property type="project" value="TreeGrafter"/>
</dbReference>
<sequence>MHRVMVTGLGVITPIGDSVPGFFSSLLSGKSGVVDFRDHPEMGDYRLRADQVPLAGLIPDGTVEQRFSAELRQRYDPQTLSVLAAAGEAIANAEIEPAERNLALFIGSAVGLRPAIPRMRKAFPAYAQFSSELIPEPRYYKSFLDEFSTSTVIRAIADMYAPRSMAYPFSSLCASGGNAIILGYELIRTGIADSALAIGFDFFHPRQNQVFSHFRLLDKKPIRPFDVARTGYQLGEGIGAVLLESADFANVEKKRPYTEIIGVGATNDGYHMVSPDPSGKPQLQAMKTAMTEARLEPENLDAIATIGRGSKISDQSEGRAIVRLLGNAGSGIPMNSLTPNIGYTLGASSILNFISLVVEMNRGTLFPTLNVTRVDPRLGKFDLVTNEPRPARICKALALGSAFLGSNTAIVLRLPETDRDYV</sequence>
<evidence type="ECO:0000313" key="6">
    <source>
        <dbReference type="EMBL" id="VFJ45911.1"/>
    </source>
</evidence>
<comment type="similarity">
    <text evidence="2 4">Belongs to the thiolase-like superfamily. Beta-ketoacyl-ACP synthases family.</text>
</comment>
<dbReference type="InterPro" id="IPR000794">
    <property type="entry name" value="Beta-ketoacyl_synthase"/>
</dbReference>
<dbReference type="AlphaFoldDB" id="A0A450VQJ0"/>
<proteinExistence type="inferred from homology"/>
<dbReference type="GO" id="GO:0005829">
    <property type="term" value="C:cytosol"/>
    <property type="evidence" value="ECO:0007669"/>
    <property type="project" value="TreeGrafter"/>
</dbReference>
<keyword evidence="3 4" id="KW-0808">Transferase</keyword>
<dbReference type="Pfam" id="PF02801">
    <property type="entry name" value="Ketoacyl-synt_C"/>
    <property type="match status" value="1"/>
</dbReference>
<dbReference type="EMBL" id="CAADFA010000033">
    <property type="protein sequence ID" value="VFJ46016.1"/>
    <property type="molecule type" value="Genomic_DNA"/>
</dbReference>
<dbReference type="InterPro" id="IPR014031">
    <property type="entry name" value="Ketoacyl_synth_C"/>
</dbReference>
<comment type="pathway">
    <text evidence="1">Lipid metabolism; fatty acid biosynthesis.</text>
</comment>
<dbReference type="PROSITE" id="PS52004">
    <property type="entry name" value="KS3_2"/>
    <property type="match status" value="1"/>
</dbReference>
<evidence type="ECO:0000256" key="1">
    <source>
        <dbReference type="ARBA" id="ARBA00005194"/>
    </source>
</evidence>
<evidence type="ECO:0000259" key="5">
    <source>
        <dbReference type="PROSITE" id="PS52004"/>
    </source>
</evidence>
<dbReference type="PANTHER" id="PTHR11712">
    <property type="entry name" value="POLYKETIDE SYNTHASE-RELATED"/>
    <property type="match status" value="1"/>
</dbReference>
<organism evidence="8">
    <name type="scientific">Candidatus Kentrum sp. FM</name>
    <dbReference type="NCBI Taxonomy" id="2126340"/>
    <lineage>
        <taxon>Bacteria</taxon>
        <taxon>Pseudomonadati</taxon>
        <taxon>Pseudomonadota</taxon>
        <taxon>Gammaproteobacteria</taxon>
        <taxon>Candidatus Kentrum</taxon>
    </lineage>
</organism>
<evidence type="ECO:0000256" key="2">
    <source>
        <dbReference type="ARBA" id="ARBA00008467"/>
    </source>
</evidence>
<dbReference type="SUPFAM" id="SSF53901">
    <property type="entry name" value="Thiolase-like"/>
    <property type="match status" value="2"/>
</dbReference>
<protein>
    <submittedName>
        <fullName evidence="8">3-oxoacyl-[acyl-carrier-protein] synthase II</fullName>
    </submittedName>
</protein>
<dbReference type="EMBL" id="CAADFL010000030">
    <property type="protein sequence ID" value="VFK07038.1"/>
    <property type="molecule type" value="Genomic_DNA"/>
</dbReference>
<dbReference type="InterPro" id="IPR016039">
    <property type="entry name" value="Thiolase-like"/>
</dbReference>
<dbReference type="Gene3D" id="3.40.47.10">
    <property type="match status" value="1"/>
</dbReference>